<keyword evidence="3" id="KW-1185">Reference proteome</keyword>
<dbReference type="Proteomes" id="UP001243846">
    <property type="component" value="Unassembled WGS sequence"/>
</dbReference>
<evidence type="ECO:0000313" key="2">
    <source>
        <dbReference type="EMBL" id="MDN3710987.1"/>
    </source>
</evidence>
<organism evidence="2 3">
    <name type="scientific">Paracoccus cavernae</name>
    <dbReference type="NCBI Taxonomy" id="1571207"/>
    <lineage>
        <taxon>Bacteria</taxon>
        <taxon>Pseudomonadati</taxon>
        <taxon>Pseudomonadota</taxon>
        <taxon>Alphaproteobacteria</taxon>
        <taxon>Rhodobacterales</taxon>
        <taxon>Paracoccaceae</taxon>
        <taxon>Paracoccus</taxon>
    </lineage>
</organism>
<name>A0ABT8D2X3_9RHOB</name>
<keyword evidence="1" id="KW-0812">Transmembrane</keyword>
<protein>
    <submittedName>
        <fullName evidence="2">Uncharacterized protein</fullName>
    </submittedName>
</protein>
<accession>A0ABT8D2X3</accession>
<gene>
    <name evidence="2" type="ORF">QWZ10_02610</name>
</gene>
<proteinExistence type="predicted"/>
<keyword evidence="1" id="KW-1133">Transmembrane helix</keyword>
<feature type="transmembrane region" description="Helical" evidence="1">
    <location>
        <begin position="12"/>
        <end position="33"/>
    </location>
</feature>
<keyword evidence="1" id="KW-0472">Membrane</keyword>
<reference evidence="3" key="1">
    <citation type="journal article" date="2019" name="Int. J. Syst. Evol. Microbiol.">
        <title>The Global Catalogue of Microorganisms (GCM) 10K type strain sequencing project: providing services to taxonomists for standard genome sequencing and annotation.</title>
        <authorList>
            <consortium name="The Broad Institute Genomics Platform"/>
            <consortium name="The Broad Institute Genome Sequencing Center for Infectious Disease"/>
            <person name="Wu L."/>
            <person name="Ma J."/>
        </authorList>
    </citation>
    <scope>NUCLEOTIDE SEQUENCE [LARGE SCALE GENOMIC DNA]</scope>
    <source>
        <strain evidence="3">CECT 8482</strain>
    </source>
</reference>
<sequence length="55" mass="6130">MQSTSRNHNRAFIRRGSVAAPLMVAAFTVEIAVSDLSKNWIWIRAFIIVPAALMT</sequence>
<dbReference type="EMBL" id="JAUFRC010000001">
    <property type="protein sequence ID" value="MDN3710987.1"/>
    <property type="molecule type" value="Genomic_DNA"/>
</dbReference>
<comment type="caution">
    <text evidence="2">The sequence shown here is derived from an EMBL/GenBank/DDBJ whole genome shotgun (WGS) entry which is preliminary data.</text>
</comment>
<evidence type="ECO:0000256" key="1">
    <source>
        <dbReference type="SAM" id="Phobius"/>
    </source>
</evidence>
<evidence type="ECO:0000313" key="3">
    <source>
        <dbReference type="Proteomes" id="UP001243846"/>
    </source>
</evidence>